<dbReference type="STRING" id="4540.A0A3L6STM7"/>
<dbReference type="InterPro" id="IPR001611">
    <property type="entry name" value="Leu-rich_rpt"/>
</dbReference>
<dbReference type="Proteomes" id="UP000275267">
    <property type="component" value="Unassembled WGS sequence"/>
</dbReference>
<keyword evidence="5" id="KW-0808">Transferase</keyword>
<keyword evidence="10" id="KW-0418">Kinase</keyword>
<dbReference type="InterPro" id="IPR024788">
    <property type="entry name" value="Malectin-like_Carb-bd_dom"/>
</dbReference>
<evidence type="ECO:0000256" key="17">
    <source>
        <dbReference type="SAM" id="MobiDB-lite"/>
    </source>
</evidence>
<evidence type="ECO:0000256" key="11">
    <source>
        <dbReference type="ARBA" id="ARBA00022840"/>
    </source>
</evidence>
<dbReference type="InterPro" id="IPR000719">
    <property type="entry name" value="Prot_kinase_dom"/>
</dbReference>
<evidence type="ECO:0000259" key="19">
    <source>
        <dbReference type="PROSITE" id="PS50011"/>
    </source>
</evidence>
<dbReference type="InterPro" id="IPR001245">
    <property type="entry name" value="Ser-Thr/Tyr_kinase_cat_dom"/>
</dbReference>
<evidence type="ECO:0000256" key="14">
    <source>
        <dbReference type="ARBA" id="ARBA00047899"/>
    </source>
</evidence>
<accession>A0A3L6STM7</accession>
<evidence type="ECO:0000313" key="20">
    <source>
        <dbReference type="EMBL" id="RLN27822.1"/>
    </source>
</evidence>
<keyword evidence="21" id="KW-1185">Reference proteome</keyword>
<dbReference type="PANTHER" id="PTHR45631:SF208">
    <property type="entry name" value="PROTEIN KINASE DOMAIN-CONTAINING PROTEIN"/>
    <property type="match status" value="1"/>
</dbReference>
<dbReference type="GO" id="GO:0005886">
    <property type="term" value="C:plasma membrane"/>
    <property type="evidence" value="ECO:0007669"/>
    <property type="project" value="UniProtKB-SubCell"/>
</dbReference>
<evidence type="ECO:0000256" key="12">
    <source>
        <dbReference type="ARBA" id="ARBA00022989"/>
    </source>
</evidence>
<keyword evidence="11 16" id="KW-0067">ATP-binding</keyword>
<feature type="transmembrane region" description="Helical" evidence="18">
    <location>
        <begin position="240"/>
        <end position="263"/>
    </location>
</feature>
<keyword evidence="9 16" id="KW-0547">Nucleotide-binding</keyword>
<dbReference type="Gene3D" id="1.10.510.10">
    <property type="entry name" value="Transferase(Phosphotransferase) domain 1"/>
    <property type="match status" value="1"/>
</dbReference>
<comment type="subcellular location">
    <subcellularLocation>
        <location evidence="1">Cell membrane</location>
        <topology evidence="1">Single-pass membrane protein</topology>
    </subcellularLocation>
</comment>
<comment type="catalytic activity">
    <reaction evidence="15">
        <text>L-seryl-[protein] + ATP = O-phospho-L-seryl-[protein] + ADP + H(+)</text>
        <dbReference type="Rhea" id="RHEA:17989"/>
        <dbReference type="Rhea" id="RHEA-COMP:9863"/>
        <dbReference type="Rhea" id="RHEA-COMP:11604"/>
        <dbReference type="ChEBI" id="CHEBI:15378"/>
        <dbReference type="ChEBI" id="CHEBI:29999"/>
        <dbReference type="ChEBI" id="CHEBI:30616"/>
        <dbReference type="ChEBI" id="CHEBI:83421"/>
        <dbReference type="ChEBI" id="CHEBI:456216"/>
        <dbReference type="EC" id="2.7.11.1"/>
    </reaction>
</comment>
<dbReference type="AlphaFoldDB" id="A0A3L6STM7"/>
<feature type="binding site" evidence="16">
    <location>
        <position position="346"/>
    </location>
    <ligand>
        <name>ATP</name>
        <dbReference type="ChEBI" id="CHEBI:30616"/>
    </ligand>
</feature>
<organism evidence="20 21">
    <name type="scientific">Panicum miliaceum</name>
    <name type="common">Proso millet</name>
    <name type="synonym">Broomcorn millet</name>
    <dbReference type="NCBI Taxonomy" id="4540"/>
    <lineage>
        <taxon>Eukaryota</taxon>
        <taxon>Viridiplantae</taxon>
        <taxon>Streptophyta</taxon>
        <taxon>Embryophyta</taxon>
        <taxon>Tracheophyta</taxon>
        <taxon>Spermatophyta</taxon>
        <taxon>Magnoliopsida</taxon>
        <taxon>Liliopsida</taxon>
        <taxon>Poales</taxon>
        <taxon>Poaceae</taxon>
        <taxon>PACMAD clade</taxon>
        <taxon>Panicoideae</taxon>
        <taxon>Panicodae</taxon>
        <taxon>Paniceae</taxon>
        <taxon>Panicinae</taxon>
        <taxon>Panicum</taxon>
        <taxon>Panicum sect. Panicum</taxon>
    </lineage>
</organism>
<dbReference type="PROSITE" id="PS00107">
    <property type="entry name" value="PROTEIN_KINASE_ATP"/>
    <property type="match status" value="1"/>
</dbReference>
<dbReference type="InterPro" id="IPR008271">
    <property type="entry name" value="Ser/Thr_kinase_AS"/>
</dbReference>
<proteinExistence type="predicted"/>
<dbReference type="Gene3D" id="3.30.200.20">
    <property type="entry name" value="Phosphorylase Kinase, domain 1"/>
    <property type="match status" value="1"/>
</dbReference>
<dbReference type="GO" id="GO:0005524">
    <property type="term" value="F:ATP binding"/>
    <property type="evidence" value="ECO:0007669"/>
    <property type="project" value="UniProtKB-UniRule"/>
</dbReference>
<dbReference type="EC" id="2.7.11.1" evidence="2"/>
<dbReference type="PANTHER" id="PTHR45631">
    <property type="entry name" value="OS07G0107800 PROTEIN-RELATED"/>
    <property type="match status" value="1"/>
</dbReference>
<sequence length="597" mass="67221">MARYPDDPHDRIWMPWFDDTMWDGVSTRQRVQNFDSDKFEVPSKVMQTAITPRNASKNIEFYWDSMTQPKDQLSPGYIPIMHFSELKLLASRDVREFYVNINGNQWSDDLSPDYLYSDALYVSAMTTIKAKYQVKKNWMGDPCVAQTYAWDGLTCTYAISSPPRITGVNMSFSGLNGDISSTFAKLKAVQFVDLSHNNLTGSIPDSLSQLPSLTILYADNPNLCTDSNTCQVVAKGKSKLAIYIAVPMALALAVAIVLLFCLLRRRKKRDLPMHSESMNASVKHQSKTSTSPGDEHRRDSLRLENRRFTYKDLERITNNFQRVIGQGGFGYVYEGFLEDGTQVAMKLRSHASNQGAKEFLTEAQILTRVHHKNLVSMIGYCKDGEYMALVYEYMSEGALQEHIAVHYARSCLQSGISPLLTDPYAGKSLTWRQGLRIALESAQGLEYLHKGCNPPLIHRDVKTTNILLNAKLEAKVADFGLSRAFNHNISTHISTNTLVGTPGYVDPEYQATMQPTTKSDVYSFGMVLLELITGKLPIMHNPQPTNVIQWTRQHLARGDIKGVLDVRMGSDHDVNSGGRPRRSRSSAPRRRRRSAPP</sequence>
<dbReference type="Pfam" id="PF07714">
    <property type="entry name" value="PK_Tyr_Ser-Thr"/>
    <property type="match status" value="1"/>
</dbReference>
<comment type="caution">
    <text evidence="20">The sequence shown here is derived from an EMBL/GenBank/DDBJ whole genome shotgun (WGS) entry which is preliminary data.</text>
</comment>
<dbReference type="Pfam" id="PF13855">
    <property type="entry name" value="LRR_8"/>
    <property type="match status" value="1"/>
</dbReference>
<keyword evidence="8" id="KW-0677">Repeat</keyword>
<evidence type="ECO:0000256" key="7">
    <source>
        <dbReference type="ARBA" id="ARBA00022729"/>
    </source>
</evidence>
<keyword evidence="4" id="KW-0433">Leucine-rich repeat</keyword>
<feature type="compositionally biased region" description="Polar residues" evidence="17">
    <location>
        <begin position="276"/>
        <end position="292"/>
    </location>
</feature>
<feature type="compositionally biased region" description="Basic residues" evidence="17">
    <location>
        <begin position="579"/>
        <end position="597"/>
    </location>
</feature>
<evidence type="ECO:0000256" key="5">
    <source>
        <dbReference type="ARBA" id="ARBA00022679"/>
    </source>
</evidence>
<evidence type="ECO:0000256" key="1">
    <source>
        <dbReference type="ARBA" id="ARBA00004162"/>
    </source>
</evidence>
<dbReference type="GO" id="GO:0004674">
    <property type="term" value="F:protein serine/threonine kinase activity"/>
    <property type="evidence" value="ECO:0007669"/>
    <property type="project" value="UniProtKB-KW"/>
</dbReference>
<dbReference type="OrthoDB" id="1909384at2759"/>
<dbReference type="SUPFAM" id="SSF52058">
    <property type="entry name" value="L domain-like"/>
    <property type="match status" value="1"/>
</dbReference>
<gene>
    <name evidence="20" type="ORF">C2845_PM05G35860</name>
</gene>
<dbReference type="SUPFAM" id="SSF56112">
    <property type="entry name" value="Protein kinase-like (PK-like)"/>
    <property type="match status" value="1"/>
</dbReference>
<feature type="region of interest" description="Disordered" evidence="17">
    <location>
        <begin position="568"/>
        <end position="597"/>
    </location>
</feature>
<evidence type="ECO:0000256" key="9">
    <source>
        <dbReference type="ARBA" id="ARBA00022741"/>
    </source>
</evidence>
<evidence type="ECO:0000256" key="18">
    <source>
        <dbReference type="SAM" id="Phobius"/>
    </source>
</evidence>
<keyword evidence="13 18" id="KW-0472">Membrane</keyword>
<evidence type="ECO:0000256" key="15">
    <source>
        <dbReference type="ARBA" id="ARBA00048679"/>
    </source>
</evidence>
<evidence type="ECO:0000256" key="10">
    <source>
        <dbReference type="ARBA" id="ARBA00022777"/>
    </source>
</evidence>
<dbReference type="EMBL" id="PQIB02000003">
    <property type="protein sequence ID" value="RLN27822.1"/>
    <property type="molecule type" value="Genomic_DNA"/>
</dbReference>
<keyword evidence="7" id="KW-0732">Signal</keyword>
<dbReference type="InterPro" id="IPR032675">
    <property type="entry name" value="LRR_dom_sf"/>
</dbReference>
<evidence type="ECO:0000256" key="2">
    <source>
        <dbReference type="ARBA" id="ARBA00012513"/>
    </source>
</evidence>
<evidence type="ECO:0000256" key="6">
    <source>
        <dbReference type="ARBA" id="ARBA00022692"/>
    </source>
</evidence>
<dbReference type="FunFam" id="3.80.10.10:FF:000129">
    <property type="entry name" value="Leucine-rich repeat receptor-like kinase"/>
    <property type="match status" value="1"/>
</dbReference>
<dbReference type="Pfam" id="PF12819">
    <property type="entry name" value="Malectin_like"/>
    <property type="match status" value="1"/>
</dbReference>
<keyword evidence="12 18" id="KW-1133">Transmembrane helix</keyword>
<evidence type="ECO:0000256" key="16">
    <source>
        <dbReference type="PROSITE-ProRule" id="PRU10141"/>
    </source>
</evidence>
<comment type="catalytic activity">
    <reaction evidence="14">
        <text>L-threonyl-[protein] + ATP = O-phospho-L-threonyl-[protein] + ADP + H(+)</text>
        <dbReference type="Rhea" id="RHEA:46608"/>
        <dbReference type="Rhea" id="RHEA-COMP:11060"/>
        <dbReference type="Rhea" id="RHEA-COMP:11605"/>
        <dbReference type="ChEBI" id="CHEBI:15378"/>
        <dbReference type="ChEBI" id="CHEBI:30013"/>
        <dbReference type="ChEBI" id="CHEBI:30616"/>
        <dbReference type="ChEBI" id="CHEBI:61977"/>
        <dbReference type="ChEBI" id="CHEBI:456216"/>
        <dbReference type="EC" id="2.7.11.1"/>
    </reaction>
</comment>
<dbReference type="SMART" id="SM00220">
    <property type="entry name" value="S_TKc"/>
    <property type="match status" value="1"/>
</dbReference>
<feature type="domain" description="Protein kinase" evidence="19">
    <location>
        <begin position="318"/>
        <end position="597"/>
    </location>
</feature>
<dbReference type="InterPro" id="IPR011009">
    <property type="entry name" value="Kinase-like_dom_sf"/>
</dbReference>
<keyword evidence="6 18" id="KW-0812">Transmembrane</keyword>
<protein>
    <recommendedName>
        <fullName evidence="2">non-specific serine/threonine protein kinase</fullName>
        <ecNumber evidence="2">2.7.11.1</ecNumber>
    </recommendedName>
</protein>
<evidence type="ECO:0000256" key="3">
    <source>
        <dbReference type="ARBA" id="ARBA00022527"/>
    </source>
</evidence>
<evidence type="ECO:0000256" key="8">
    <source>
        <dbReference type="ARBA" id="ARBA00022737"/>
    </source>
</evidence>
<feature type="region of interest" description="Disordered" evidence="17">
    <location>
        <begin position="273"/>
        <end position="301"/>
    </location>
</feature>
<name>A0A3L6STM7_PANMI</name>
<dbReference type="Gene3D" id="3.80.10.10">
    <property type="entry name" value="Ribonuclease Inhibitor"/>
    <property type="match status" value="1"/>
</dbReference>
<evidence type="ECO:0000256" key="4">
    <source>
        <dbReference type="ARBA" id="ARBA00022614"/>
    </source>
</evidence>
<dbReference type="FunFam" id="3.30.200.20:FF:000394">
    <property type="entry name" value="Leucine-rich repeat receptor-like protein kinase"/>
    <property type="match status" value="1"/>
</dbReference>
<dbReference type="PROSITE" id="PS50011">
    <property type="entry name" value="PROTEIN_KINASE_DOM"/>
    <property type="match status" value="1"/>
</dbReference>
<evidence type="ECO:0000256" key="13">
    <source>
        <dbReference type="ARBA" id="ARBA00023136"/>
    </source>
</evidence>
<dbReference type="PROSITE" id="PS00108">
    <property type="entry name" value="PROTEIN_KINASE_ST"/>
    <property type="match status" value="1"/>
</dbReference>
<reference evidence="21" key="1">
    <citation type="journal article" date="2019" name="Nat. Commun.">
        <title>The genome of broomcorn millet.</title>
        <authorList>
            <person name="Zou C."/>
            <person name="Miki D."/>
            <person name="Li D."/>
            <person name="Tang Q."/>
            <person name="Xiao L."/>
            <person name="Rajput S."/>
            <person name="Deng P."/>
            <person name="Jia W."/>
            <person name="Huang R."/>
            <person name="Zhang M."/>
            <person name="Sun Y."/>
            <person name="Hu J."/>
            <person name="Fu X."/>
            <person name="Schnable P.S."/>
            <person name="Li F."/>
            <person name="Zhang H."/>
            <person name="Feng B."/>
            <person name="Zhu X."/>
            <person name="Liu R."/>
            <person name="Schnable J.C."/>
            <person name="Zhu J.-K."/>
            <person name="Zhang H."/>
        </authorList>
    </citation>
    <scope>NUCLEOTIDE SEQUENCE [LARGE SCALE GENOMIC DNA]</scope>
</reference>
<keyword evidence="3" id="KW-0723">Serine/threonine-protein kinase</keyword>
<dbReference type="InterPro" id="IPR017441">
    <property type="entry name" value="Protein_kinase_ATP_BS"/>
</dbReference>
<evidence type="ECO:0000313" key="21">
    <source>
        <dbReference type="Proteomes" id="UP000275267"/>
    </source>
</evidence>